<reference evidence="3" key="1">
    <citation type="submission" date="2019-12" db="EMBL/GenBank/DDBJ databases">
        <title>Complete genome of Terracaulis silvestris 0127_4.</title>
        <authorList>
            <person name="Vieira S."/>
            <person name="Riedel T."/>
            <person name="Sproer C."/>
            <person name="Pascual J."/>
            <person name="Boedeker C."/>
            <person name="Overmann J."/>
        </authorList>
    </citation>
    <scope>NUCLEOTIDE SEQUENCE [LARGE SCALE GENOMIC DNA]</scope>
    <source>
        <strain evidence="3">0127_4</strain>
    </source>
</reference>
<keyword evidence="1" id="KW-0732">Signal</keyword>
<dbReference type="Proteomes" id="UP000431269">
    <property type="component" value="Chromosome"/>
</dbReference>
<organism evidence="2 3">
    <name type="scientific">Terricaulis silvestris</name>
    <dbReference type="NCBI Taxonomy" id="2686094"/>
    <lineage>
        <taxon>Bacteria</taxon>
        <taxon>Pseudomonadati</taxon>
        <taxon>Pseudomonadota</taxon>
        <taxon>Alphaproteobacteria</taxon>
        <taxon>Caulobacterales</taxon>
        <taxon>Caulobacteraceae</taxon>
        <taxon>Terricaulis</taxon>
    </lineage>
</organism>
<keyword evidence="3" id="KW-1185">Reference proteome</keyword>
<dbReference type="RefSeq" id="WP_158767451.1">
    <property type="nucleotide sequence ID" value="NZ_CP047045.1"/>
</dbReference>
<feature type="chain" id="PRO_5026344738" description="Lipoprotein" evidence="1">
    <location>
        <begin position="19"/>
        <end position="144"/>
    </location>
</feature>
<evidence type="ECO:0000313" key="3">
    <source>
        <dbReference type="Proteomes" id="UP000431269"/>
    </source>
</evidence>
<dbReference type="AlphaFoldDB" id="A0A6I6MW76"/>
<dbReference type="EMBL" id="CP047045">
    <property type="protein sequence ID" value="QGZ96674.1"/>
    <property type="molecule type" value="Genomic_DNA"/>
</dbReference>
<feature type="signal peptide" evidence="1">
    <location>
        <begin position="1"/>
        <end position="18"/>
    </location>
</feature>
<gene>
    <name evidence="2" type="ORF">DSM104635_03535</name>
</gene>
<name>A0A6I6MW76_9CAUL</name>
<evidence type="ECO:0000313" key="2">
    <source>
        <dbReference type="EMBL" id="QGZ96674.1"/>
    </source>
</evidence>
<proteinExistence type="predicted"/>
<dbReference type="KEGG" id="tsv:DSM104635_03535"/>
<accession>A0A6I6MW76</accession>
<sequence>MRFFLALALMACAACSPAAPPPAEPAVEVAATPGAAVTFMAPSGNIGCIYIPSGGTDVYQPAEPGAELQCDRAEPEYVRVVLPENGEARIVQTDERGCCSGETIAYGDRWAEGPYTCDITDAGVACASAAGHGFTLSRARADVH</sequence>
<protein>
    <recommendedName>
        <fullName evidence="4">Lipoprotein</fullName>
    </recommendedName>
</protein>
<evidence type="ECO:0000256" key="1">
    <source>
        <dbReference type="SAM" id="SignalP"/>
    </source>
</evidence>
<evidence type="ECO:0008006" key="4">
    <source>
        <dbReference type="Google" id="ProtNLM"/>
    </source>
</evidence>